<feature type="transmembrane region" description="Helical" evidence="1">
    <location>
        <begin position="87"/>
        <end position="106"/>
    </location>
</feature>
<proteinExistence type="predicted"/>
<keyword evidence="3" id="KW-1185">Reference proteome</keyword>
<feature type="transmembrane region" description="Helical" evidence="1">
    <location>
        <begin position="345"/>
        <end position="368"/>
    </location>
</feature>
<keyword evidence="1" id="KW-1133">Transmembrane helix</keyword>
<protein>
    <recommendedName>
        <fullName evidence="4">Gustatory receptor</fullName>
    </recommendedName>
</protein>
<feature type="transmembrane region" description="Helical" evidence="1">
    <location>
        <begin position="225"/>
        <end position="246"/>
    </location>
</feature>
<keyword evidence="1" id="KW-0472">Membrane</keyword>
<evidence type="ECO:0008006" key="4">
    <source>
        <dbReference type="Google" id="ProtNLM"/>
    </source>
</evidence>
<keyword evidence="1" id="KW-0812">Transmembrane</keyword>
<evidence type="ECO:0000256" key="1">
    <source>
        <dbReference type="SAM" id="Phobius"/>
    </source>
</evidence>
<name>T1K3Q6_TETUR</name>
<feature type="transmembrane region" description="Helical" evidence="1">
    <location>
        <begin position="252"/>
        <end position="271"/>
    </location>
</feature>
<dbReference type="EnsemblMetazoa" id="tetur04g09504.1">
    <property type="protein sequence ID" value="tetur04g09504.1"/>
    <property type="gene ID" value="tetur04g09504"/>
</dbReference>
<dbReference type="AlphaFoldDB" id="T1K3Q6"/>
<sequence>MLSFANGRFIVFVYAILESISRLIPYPVKNLIKKSFGLLSDNESDEEIIKSLQVLENIELGLIIARRGYGQDETSYVQPNFHFKNNLIRFVSILNFIRFCLILIYKQNNSLSILLANPFFHENSSDIMIYYIIGGGITLFILREYVLYLEEHGAYTILCPFRDIKVSGFDKNMLQLTTKQCKSFRSTFHILITVWIRWIYCTFICMPFVLISLRLQNQAIVNSGPAMYISSFCWIILESCAFIFIFGGLLTLGAHITIFVPLCLCQLKSLIELLQRVKSKQFIDDSYIKGMNTDVIRYLNYFDCFIAKLRYIYFFLFIIISFGADTAIFLGLFTKRHSNWVSNMLVIWGLIILFITGSVVYVGGALWIRYGMNLLYLIHGLYVSTIAKVEVKLYQKLKILEILDRILGPYCGAKIGDAFTAEKLLAVYYVLENASTIMLLICNLQFISSQ</sequence>
<feature type="transmembrane region" description="Helical" evidence="1">
    <location>
        <begin position="127"/>
        <end position="148"/>
    </location>
</feature>
<evidence type="ECO:0000313" key="2">
    <source>
        <dbReference type="EnsemblMetazoa" id="tetur04g09504.1"/>
    </source>
</evidence>
<dbReference type="EMBL" id="CAEY01001365">
    <property type="status" value="NOT_ANNOTATED_CDS"/>
    <property type="molecule type" value="Genomic_DNA"/>
</dbReference>
<dbReference type="HOGENOM" id="CLU_048807_2_0_1"/>
<evidence type="ECO:0000313" key="3">
    <source>
        <dbReference type="Proteomes" id="UP000015104"/>
    </source>
</evidence>
<reference evidence="3" key="1">
    <citation type="submission" date="2011-08" db="EMBL/GenBank/DDBJ databases">
        <authorList>
            <person name="Rombauts S."/>
        </authorList>
    </citation>
    <scope>NUCLEOTIDE SEQUENCE</scope>
    <source>
        <strain evidence="3">London</strain>
    </source>
</reference>
<reference evidence="2" key="2">
    <citation type="submission" date="2015-06" db="UniProtKB">
        <authorList>
            <consortium name="EnsemblMetazoa"/>
        </authorList>
    </citation>
    <scope>IDENTIFICATION</scope>
</reference>
<feature type="transmembrane region" description="Helical" evidence="1">
    <location>
        <begin position="195"/>
        <end position="213"/>
    </location>
</feature>
<dbReference type="Proteomes" id="UP000015104">
    <property type="component" value="Unassembled WGS sequence"/>
</dbReference>
<accession>T1K3Q6</accession>
<organism evidence="2 3">
    <name type="scientific">Tetranychus urticae</name>
    <name type="common">Two-spotted spider mite</name>
    <dbReference type="NCBI Taxonomy" id="32264"/>
    <lineage>
        <taxon>Eukaryota</taxon>
        <taxon>Metazoa</taxon>
        <taxon>Ecdysozoa</taxon>
        <taxon>Arthropoda</taxon>
        <taxon>Chelicerata</taxon>
        <taxon>Arachnida</taxon>
        <taxon>Acari</taxon>
        <taxon>Acariformes</taxon>
        <taxon>Trombidiformes</taxon>
        <taxon>Prostigmata</taxon>
        <taxon>Eleutherengona</taxon>
        <taxon>Raphignathae</taxon>
        <taxon>Tetranychoidea</taxon>
        <taxon>Tetranychidae</taxon>
        <taxon>Tetranychus</taxon>
    </lineage>
</organism>
<feature type="transmembrane region" description="Helical" evidence="1">
    <location>
        <begin position="311"/>
        <end position="333"/>
    </location>
</feature>
<feature type="transmembrane region" description="Helical" evidence="1">
    <location>
        <begin position="9"/>
        <end position="28"/>
    </location>
</feature>